<proteinExistence type="predicted"/>
<dbReference type="AlphaFoldDB" id="A0A0R1XLL0"/>
<gene>
    <name evidence="1" type="ORF">FC91_GL002094</name>
</gene>
<organism evidence="1 2">
    <name type="scientific">Schleiferilactobacillus harbinensis DSM 16991</name>
    <dbReference type="NCBI Taxonomy" id="1122147"/>
    <lineage>
        <taxon>Bacteria</taxon>
        <taxon>Bacillati</taxon>
        <taxon>Bacillota</taxon>
        <taxon>Bacilli</taxon>
        <taxon>Lactobacillales</taxon>
        <taxon>Lactobacillaceae</taxon>
        <taxon>Schleiferilactobacillus</taxon>
    </lineage>
</organism>
<evidence type="ECO:0000313" key="2">
    <source>
        <dbReference type="Proteomes" id="UP000050949"/>
    </source>
</evidence>
<name>A0A0R1XLL0_9LACO</name>
<dbReference type="EMBL" id="AZFW01000036">
    <property type="protein sequence ID" value="KRM28134.1"/>
    <property type="molecule type" value="Genomic_DNA"/>
</dbReference>
<dbReference type="SUPFAM" id="SSF50814">
    <property type="entry name" value="Lipocalins"/>
    <property type="match status" value="1"/>
</dbReference>
<reference evidence="1 2" key="1">
    <citation type="journal article" date="2015" name="Genome Announc.">
        <title>Expanding the biotechnology potential of lactobacilli through comparative genomics of 213 strains and associated genera.</title>
        <authorList>
            <person name="Sun Z."/>
            <person name="Harris H.M."/>
            <person name="McCann A."/>
            <person name="Guo C."/>
            <person name="Argimon S."/>
            <person name="Zhang W."/>
            <person name="Yang X."/>
            <person name="Jeffery I.B."/>
            <person name="Cooney J.C."/>
            <person name="Kagawa T.F."/>
            <person name="Liu W."/>
            <person name="Song Y."/>
            <person name="Salvetti E."/>
            <person name="Wrobel A."/>
            <person name="Rasinkangas P."/>
            <person name="Parkhill J."/>
            <person name="Rea M.C."/>
            <person name="O'Sullivan O."/>
            <person name="Ritari J."/>
            <person name="Douillard F.P."/>
            <person name="Paul Ross R."/>
            <person name="Yang R."/>
            <person name="Briner A.E."/>
            <person name="Felis G.E."/>
            <person name="de Vos W.M."/>
            <person name="Barrangou R."/>
            <person name="Klaenhammer T.R."/>
            <person name="Caufield P.W."/>
            <person name="Cui Y."/>
            <person name="Zhang H."/>
            <person name="O'Toole P.W."/>
        </authorList>
    </citation>
    <scope>NUCLEOTIDE SEQUENCE [LARGE SCALE GENOMIC DNA]</scope>
    <source>
        <strain evidence="1 2">DSM 16991</strain>
    </source>
</reference>
<dbReference type="InterPro" id="IPR015231">
    <property type="entry name" value="DUF1934"/>
</dbReference>
<dbReference type="Gene3D" id="2.40.128.20">
    <property type="match status" value="1"/>
</dbReference>
<evidence type="ECO:0000313" key="1">
    <source>
        <dbReference type="EMBL" id="KRM28134.1"/>
    </source>
</evidence>
<dbReference type="eggNOG" id="COG4506">
    <property type="taxonomic scope" value="Bacteria"/>
</dbReference>
<sequence length="147" mass="16366">MVLDSAIPINIHLETNITQKGEEEHHVYDEEGTLAQVGSNIYIRYAESGPNDDNQPVTLKLMSNGDVQVTRGKSSGDTFSKLFFSDGKRVIASYRTPYGMLSIETLTQTLQVRLREDPLAGQIDIAYQLLAGGEYIGDYQLQLIFHA</sequence>
<dbReference type="OrthoDB" id="2151645at2"/>
<accession>A0A0R1XLL0</accession>
<protein>
    <recommendedName>
        <fullName evidence="3">DUF1934 domain-containing protein</fullName>
    </recommendedName>
</protein>
<comment type="caution">
    <text evidence="1">The sequence shown here is derived from an EMBL/GenBank/DDBJ whole genome shotgun (WGS) entry which is preliminary data.</text>
</comment>
<dbReference type="GeneID" id="78508216"/>
<dbReference type="PATRIC" id="fig|1122147.4.peg.2167"/>
<evidence type="ECO:0008006" key="3">
    <source>
        <dbReference type="Google" id="ProtNLM"/>
    </source>
</evidence>
<dbReference type="Pfam" id="PF09148">
    <property type="entry name" value="DUF1934"/>
    <property type="match status" value="1"/>
</dbReference>
<dbReference type="RefSeq" id="WP_027828627.1">
    <property type="nucleotide sequence ID" value="NZ_AUEH01000024.1"/>
</dbReference>
<dbReference type="InterPro" id="IPR012674">
    <property type="entry name" value="Calycin"/>
</dbReference>
<dbReference type="Proteomes" id="UP000050949">
    <property type="component" value="Unassembled WGS sequence"/>
</dbReference>